<dbReference type="InParanoid" id="K1RVL3"/>
<dbReference type="AlphaFoldDB" id="K1RVL3"/>
<dbReference type="EMBL" id="JH816383">
    <property type="protein sequence ID" value="EKC38841.1"/>
    <property type="molecule type" value="Genomic_DNA"/>
</dbReference>
<feature type="region of interest" description="Disordered" evidence="1">
    <location>
        <begin position="90"/>
        <end position="135"/>
    </location>
</feature>
<feature type="compositionally biased region" description="Basic residues" evidence="1">
    <location>
        <begin position="125"/>
        <end position="135"/>
    </location>
</feature>
<gene>
    <name evidence="2" type="ORF">CGI_10002623</name>
</gene>
<protein>
    <submittedName>
        <fullName evidence="2">Uncharacterized protein</fullName>
    </submittedName>
</protein>
<dbReference type="HOGENOM" id="CLU_1887738_0_0_1"/>
<accession>K1RVL3</accession>
<proteinExistence type="predicted"/>
<organism evidence="2">
    <name type="scientific">Magallana gigas</name>
    <name type="common">Pacific oyster</name>
    <name type="synonym">Crassostrea gigas</name>
    <dbReference type="NCBI Taxonomy" id="29159"/>
    <lineage>
        <taxon>Eukaryota</taxon>
        <taxon>Metazoa</taxon>
        <taxon>Spiralia</taxon>
        <taxon>Lophotrochozoa</taxon>
        <taxon>Mollusca</taxon>
        <taxon>Bivalvia</taxon>
        <taxon>Autobranchia</taxon>
        <taxon>Pteriomorphia</taxon>
        <taxon>Ostreida</taxon>
        <taxon>Ostreoidea</taxon>
        <taxon>Ostreidae</taxon>
        <taxon>Magallana</taxon>
    </lineage>
</organism>
<reference evidence="2" key="1">
    <citation type="journal article" date="2012" name="Nature">
        <title>The oyster genome reveals stress adaptation and complexity of shell formation.</title>
        <authorList>
            <person name="Zhang G."/>
            <person name="Fang X."/>
            <person name="Guo X."/>
            <person name="Li L."/>
            <person name="Luo R."/>
            <person name="Xu F."/>
            <person name="Yang P."/>
            <person name="Zhang L."/>
            <person name="Wang X."/>
            <person name="Qi H."/>
            <person name="Xiong Z."/>
            <person name="Que H."/>
            <person name="Xie Y."/>
            <person name="Holland P.W."/>
            <person name="Paps J."/>
            <person name="Zhu Y."/>
            <person name="Wu F."/>
            <person name="Chen Y."/>
            <person name="Wang J."/>
            <person name="Peng C."/>
            <person name="Meng J."/>
            <person name="Yang L."/>
            <person name="Liu J."/>
            <person name="Wen B."/>
            <person name="Zhang N."/>
            <person name="Huang Z."/>
            <person name="Zhu Q."/>
            <person name="Feng Y."/>
            <person name="Mount A."/>
            <person name="Hedgecock D."/>
            <person name="Xu Z."/>
            <person name="Liu Y."/>
            <person name="Domazet-Loso T."/>
            <person name="Du Y."/>
            <person name="Sun X."/>
            <person name="Zhang S."/>
            <person name="Liu B."/>
            <person name="Cheng P."/>
            <person name="Jiang X."/>
            <person name="Li J."/>
            <person name="Fan D."/>
            <person name="Wang W."/>
            <person name="Fu W."/>
            <person name="Wang T."/>
            <person name="Wang B."/>
            <person name="Zhang J."/>
            <person name="Peng Z."/>
            <person name="Li Y."/>
            <person name="Li N."/>
            <person name="Wang J."/>
            <person name="Chen M."/>
            <person name="He Y."/>
            <person name="Tan F."/>
            <person name="Song X."/>
            <person name="Zheng Q."/>
            <person name="Huang R."/>
            <person name="Yang H."/>
            <person name="Du X."/>
            <person name="Chen L."/>
            <person name="Yang M."/>
            <person name="Gaffney P.M."/>
            <person name="Wang S."/>
            <person name="Luo L."/>
            <person name="She Z."/>
            <person name="Ming Y."/>
            <person name="Huang W."/>
            <person name="Zhang S."/>
            <person name="Huang B."/>
            <person name="Zhang Y."/>
            <person name="Qu T."/>
            <person name="Ni P."/>
            <person name="Miao G."/>
            <person name="Wang J."/>
            <person name="Wang Q."/>
            <person name="Steinberg C.E."/>
            <person name="Wang H."/>
            <person name="Li N."/>
            <person name="Qian L."/>
            <person name="Zhang G."/>
            <person name="Li Y."/>
            <person name="Yang H."/>
            <person name="Liu X."/>
            <person name="Wang J."/>
            <person name="Yin Y."/>
            <person name="Wang J."/>
        </authorList>
    </citation>
    <scope>NUCLEOTIDE SEQUENCE [LARGE SCALE GENOMIC DNA]</scope>
    <source>
        <strain evidence="2">05x7-T-G4-1.051#20</strain>
    </source>
</reference>
<evidence type="ECO:0000256" key="1">
    <source>
        <dbReference type="SAM" id="MobiDB-lite"/>
    </source>
</evidence>
<evidence type="ECO:0000313" key="2">
    <source>
        <dbReference type="EMBL" id="EKC38841.1"/>
    </source>
</evidence>
<sequence length="135" mass="15104">MAEKQLDLLESTDPVSVQLNYSHPTTVRESVINLPETQDVTGLLMGMYDDEKPASKEDISLLMATLDGIHNNLISITNELSETRQNITKDLQTLRSGNKKKPSNPKKQSLKRENVIPNNSEPPKKKAKLALPKKK</sequence>
<name>K1RVL3_MAGGI</name>